<comment type="cofactor">
    <cofactor evidence="6">
        <name>Zn(2+)</name>
        <dbReference type="ChEBI" id="CHEBI:29105"/>
    </cofactor>
    <text evidence="6">Binds 1 zinc ion per subunit.</text>
</comment>
<sequence length="185" mass="20808">MQKKLYKLLEFNKQFVQDEQYEPMITDGHPNEGLLILSCMDARLVELAHRSLGLKNGDVKFLKNAGAQIQSDDDSIMGSILVGTYALGCEEVVIMGHTDCGFGKLKPEVMFDAMKEKGITDELIQSLDYDFDNMFTGFSVTEDNVRKNVEKVRNHPLFNKEIPVHGVIIDSKTGEVTLIDDGYKQ</sequence>
<dbReference type="PANTHER" id="PTHR43175">
    <property type="entry name" value="CARBONIC ANHYDRASE"/>
    <property type="match status" value="1"/>
</dbReference>
<evidence type="ECO:0000256" key="4">
    <source>
        <dbReference type="ARBA" id="ARBA00022833"/>
    </source>
</evidence>
<dbReference type="CDD" id="cd03379">
    <property type="entry name" value="beta_CA_cladeD"/>
    <property type="match status" value="1"/>
</dbReference>
<comment type="similarity">
    <text evidence="1">Belongs to the beta-class carbonic anhydrase family.</text>
</comment>
<evidence type="ECO:0000256" key="6">
    <source>
        <dbReference type="PIRSR" id="PIRSR601765-1"/>
    </source>
</evidence>
<evidence type="ECO:0000313" key="8">
    <source>
        <dbReference type="Proteomes" id="UP000277108"/>
    </source>
</evidence>
<feature type="binding site" evidence="6">
    <location>
        <position position="41"/>
    </location>
    <ligand>
        <name>Zn(2+)</name>
        <dbReference type="ChEBI" id="CHEBI:29105"/>
    </ligand>
</feature>
<evidence type="ECO:0000256" key="5">
    <source>
        <dbReference type="ARBA" id="ARBA00048348"/>
    </source>
</evidence>
<evidence type="ECO:0000256" key="2">
    <source>
        <dbReference type="ARBA" id="ARBA00012925"/>
    </source>
</evidence>
<evidence type="ECO:0000256" key="1">
    <source>
        <dbReference type="ARBA" id="ARBA00006217"/>
    </source>
</evidence>
<gene>
    <name evidence="7" type="ORF">EDD62_1473</name>
</gene>
<dbReference type="PANTHER" id="PTHR43175:SF3">
    <property type="entry name" value="CARBON DISULFIDE HYDROLASE"/>
    <property type="match status" value="1"/>
</dbReference>
<evidence type="ECO:0000256" key="3">
    <source>
        <dbReference type="ARBA" id="ARBA00022723"/>
    </source>
</evidence>
<dbReference type="SMART" id="SM00947">
    <property type="entry name" value="Pro_CA"/>
    <property type="match status" value="1"/>
</dbReference>
<dbReference type="Proteomes" id="UP000277108">
    <property type="component" value="Unassembled WGS sequence"/>
</dbReference>
<dbReference type="EC" id="4.2.1.1" evidence="2"/>
<dbReference type="EMBL" id="RKRK01000004">
    <property type="protein sequence ID" value="RPF55149.1"/>
    <property type="molecule type" value="Genomic_DNA"/>
</dbReference>
<evidence type="ECO:0000313" key="7">
    <source>
        <dbReference type="EMBL" id="RPF55149.1"/>
    </source>
</evidence>
<dbReference type="Gene3D" id="3.40.1050.10">
    <property type="entry name" value="Carbonic anhydrase"/>
    <property type="match status" value="1"/>
</dbReference>
<dbReference type="Pfam" id="PF00484">
    <property type="entry name" value="Pro_CA"/>
    <property type="match status" value="1"/>
</dbReference>
<dbReference type="AlphaFoldDB" id="A0A3N5BDZ9"/>
<protein>
    <recommendedName>
        <fullName evidence="2">carbonic anhydrase</fullName>
        <ecNumber evidence="2">4.2.1.1</ecNumber>
    </recommendedName>
</protein>
<organism evidence="7 8">
    <name type="scientific">Abyssicoccus albus</name>
    <dbReference type="NCBI Taxonomy" id="1817405"/>
    <lineage>
        <taxon>Bacteria</taxon>
        <taxon>Bacillati</taxon>
        <taxon>Bacillota</taxon>
        <taxon>Bacilli</taxon>
        <taxon>Bacillales</taxon>
        <taxon>Abyssicoccaceae</taxon>
    </lineage>
</organism>
<dbReference type="GO" id="GO:0004089">
    <property type="term" value="F:carbonate dehydratase activity"/>
    <property type="evidence" value="ECO:0007669"/>
    <property type="project" value="UniProtKB-EC"/>
</dbReference>
<accession>A0A3N5BDZ9</accession>
<feature type="binding site" evidence="6">
    <location>
        <position position="97"/>
    </location>
    <ligand>
        <name>Zn(2+)</name>
        <dbReference type="ChEBI" id="CHEBI:29105"/>
    </ligand>
</feature>
<reference evidence="7 8" key="1">
    <citation type="submission" date="2018-11" db="EMBL/GenBank/DDBJ databases">
        <title>Genomic Encyclopedia of Type Strains, Phase IV (KMG-IV): sequencing the most valuable type-strain genomes for metagenomic binning, comparative biology and taxonomic classification.</title>
        <authorList>
            <person name="Goeker M."/>
        </authorList>
    </citation>
    <scope>NUCLEOTIDE SEQUENCE [LARGE SCALE GENOMIC DNA]</scope>
    <source>
        <strain evidence="7 8">DSM 29158</strain>
    </source>
</reference>
<proteinExistence type="inferred from homology"/>
<keyword evidence="3 6" id="KW-0479">Metal-binding</keyword>
<dbReference type="GO" id="GO:0008270">
    <property type="term" value="F:zinc ion binding"/>
    <property type="evidence" value="ECO:0007669"/>
    <property type="project" value="InterPro"/>
</dbReference>
<dbReference type="SUPFAM" id="SSF53056">
    <property type="entry name" value="beta-carbonic anhydrase, cab"/>
    <property type="match status" value="1"/>
</dbReference>
<name>A0A3N5BDZ9_9BACL</name>
<dbReference type="RefSeq" id="WP_123808162.1">
    <property type="nucleotide sequence ID" value="NZ_RKRK01000004.1"/>
</dbReference>
<dbReference type="OrthoDB" id="9792260at2"/>
<comment type="catalytic activity">
    <reaction evidence="5">
        <text>hydrogencarbonate + H(+) = CO2 + H2O</text>
        <dbReference type="Rhea" id="RHEA:10748"/>
        <dbReference type="ChEBI" id="CHEBI:15377"/>
        <dbReference type="ChEBI" id="CHEBI:15378"/>
        <dbReference type="ChEBI" id="CHEBI:16526"/>
        <dbReference type="ChEBI" id="CHEBI:17544"/>
        <dbReference type="EC" id="4.2.1.1"/>
    </reaction>
</comment>
<keyword evidence="8" id="KW-1185">Reference proteome</keyword>
<dbReference type="InterPro" id="IPR036874">
    <property type="entry name" value="Carbonic_anhydrase_sf"/>
</dbReference>
<dbReference type="InterPro" id="IPR001765">
    <property type="entry name" value="Carbonic_anhydrase"/>
</dbReference>
<feature type="binding site" evidence="6">
    <location>
        <position position="100"/>
    </location>
    <ligand>
        <name>Zn(2+)</name>
        <dbReference type="ChEBI" id="CHEBI:29105"/>
    </ligand>
</feature>
<keyword evidence="4 6" id="KW-0862">Zinc</keyword>
<feature type="binding site" evidence="6">
    <location>
        <position position="39"/>
    </location>
    <ligand>
        <name>Zn(2+)</name>
        <dbReference type="ChEBI" id="CHEBI:29105"/>
    </ligand>
</feature>
<comment type="caution">
    <text evidence="7">The sequence shown here is derived from an EMBL/GenBank/DDBJ whole genome shotgun (WGS) entry which is preliminary data.</text>
</comment>